<sequence>MDLREYAQAFDEAEQDFEAAVEEYGVPFERAETCPREARARTAESCGCRCENGAASLVRNWISPACLACRTGEETATFFVDLRCTKNCYFCFNPNQDHYEYFLSHARDIVSELEQAHAAGARFRCLAVTGGEPMLYPDQVNAFLERAAQLYPGVHTRLYTSGDLLDAEGLRRLADSGLSEMRFSIKPPDADDGQEGVYALMEQAVGVIPDVVVEVPVIPGSLAEMRELLRRSDAIGISGVNLLEFCFPLHNAAEFAKRGFELRKHPFTFLYNYWYGGGIPVAGSEAEALELLEFAHREGLKLGIHYCSSDNKNTGQIFQQNTAFFADPALRQAHPWMRADDGDRFLKCAKAFGDDAELVRAWADAAGLDGYGYDPDVPSIAFPSDWVDELRKACPTVVLGESVNVVEEREPQAGPASARPDLYLREVAVRELS</sequence>
<dbReference type="GO" id="GO:0051536">
    <property type="term" value="F:iron-sulfur cluster binding"/>
    <property type="evidence" value="ECO:0007669"/>
    <property type="project" value="UniProtKB-KW"/>
</dbReference>
<evidence type="ECO:0000313" key="7">
    <source>
        <dbReference type="Proteomes" id="UP000587396"/>
    </source>
</evidence>
<dbReference type="PANTHER" id="PTHR43288:SF1">
    <property type="entry name" value="GLYCYL-RADICAL ENZYME ACTIVATING ENZYME MJ0021-RELATED"/>
    <property type="match status" value="1"/>
</dbReference>
<dbReference type="Gene3D" id="3.20.20.70">
    <property type="entry name" value="Aldolase class I"/>
    <property type="match status" value="1"/>
</dbReference>
<proteinExistence type="predicted"/>
<keyword evidence="7" id="KW-1185">Reference proteome</keyword>
<protein>
    <submittedName>
        <fullName evidence="6">Radical SAM protein</fullName>
    </submittedName>
</protein>
<keyword evidence="1" id="KW-0949">S-adenosyl-L-methionine</keyword>
<dbReference type="Pfam" id="PF04055">
    <property type="entry name" value="Radical_SAM"/>
    <property type="match status" value="1"/>
</dbReference>
<comment type="caution">
    <text evidence="6">The sequence shown here is derived from an EMBL/GenBank/DDBJ whole genome shotgun (WGS) entry which is preliminary data.</text>
</comment>
<feature type="domain" description="Radical SAM core" evidence="5">
    <location>
        <begin position="70"/>
        <end position="301"/>
    </location>
</feature>
<reference evidence="6 7" key="1">
    <citation type="submission" date="2020-08" db="EMBL/GenBank/DDBJ databases">
        <authorList>
            <person name="Liu C."/>
            <person name="Sun Q."/>
        </authorList>
    </citation>
    <scope>NUCLEOTIDE SEQUENCE [LARGE SCALE GENOMIC DNA]</scope>
    <source>
        <strain evidence="6 7">N22</strain>
    </source>
</reference>
<evidence type="ECO:0000256" key="4">
    <source>
        <dbReference type="ARBA" id="ARBA00023014"/>
    </source>
</evidence>
<dbReference type="RefSeq" id="WP_185904676.1">
    <property type="nucleotide sequence ID" value="NZ_JACMSE010000002.1"/>
</dbReference>
<dbReference type="CDD" id="cd01335">
    <property type="entry name" value="Radical_SAM"/>
    <property type="match status" value="1"/>
</dbReference>
<evidence type="ECO:0000256" key="2">
    <source>
        <dbReference type="ARBA" id="ARBA00022723"/>
    </source>
</evidence>
<keyword evidence="2" id="KW-0479">Metal-binding</keyword>
<dbReference type="PROSITE" id="PS51918">
    <property type="entry name" value="RADICAL_SAM"/>
    <property type="match status" value="1"/>
</dbReference>
<dbReference type="Proteomes" id="UP000587396">
    <property type="component" value="Unassembled WGS sequence"/>
</dbReference>
<dbReference type="InterPro" id="IPR013785">
    <property type="entry name" value="Aldolase_TIM"/>
</dbReference>
<dbReference type="GO" id="GO:0046872">
    <property type="term" value="F:metal ion binding"/>
    <property type="evidence" value="ECO:0007669"/>
    <property type="project" value="UniProtKB-KW"/>
</dbReference>
<evidence type="ECO:0000256" key="3">
    <source>
        <dbReference type="ARBA" id="ARBA00023004"/>
    </source>
</evidence>
<evidence type="ECO:0000259" key="5">
    <source>
        <dbReference type="PROSITE" id="PS51918"/>
    </source>
</evidence>
<dbReference type="EMBL" id="JACMSE010000002">
    <property type="protein sequence ID" value="MBC2888754.1"/>
    <property type="molecule type" value="Genomic_DNA"/>
</dbReference>
<dbReference type="SFLD" id="SFLDS00029">
    <property type="entry name" value="Radical_SAM"/>
    <property type="match status" value="1"/>
</dbReference>
<dbReference type="SUPFAM" id="SSF102114">
    <property type="entry name" value="Radical SAM enzymes"/>
    <property type="match status" value="1"/>
</dbReference>
<keyword evidence="4" id="KW-0411">Iron-sulfur</keyword>
<dbReference type="GO" id="GO:0003824">
    <property type="term" value="F:catalytic activity"/>
    <property type="evidence" value="ECO:0007669"/>
    <property type="project" value="InterPro"/>
</dbReference>
<evidence type="ECO:0000313" key="6">
    <source>
        <dbReference type="EMBL" id="MBC2888754.1"/>
    </source>
</evidence>
<organism evidence="6 7">
    <name type="scientific">Gordonibacter massiliensis</name>
    <name type="common">ex Traore et al. 2017</name>
    <dbReference type="NCBI Taxonomy" id="1841863"/>
    <lineage>
        <taxon>Bacteria</taxon>
        <taxon>Bacillati</taxon>
        <taxon>Actinomycetota</taxon>
        <taxon>Coriobacteriia</taxon>
        <taxon>Eggerthellales</taxon>
        <taxon>Eggerthellaceae</taxon>
        <taxon>Gordonibacter</taxon>
    </lineage>
</organism>
<name>A0A842JBA1_9ACTN</name>
<dbReference type="InterPro" id="IPR058240">
    <property type="entry name" value="rSAM_sf"/>
</dbReference>
<keyword evidence="3" id="KW-0408">Iron</keyword>
<dbReference type="InterPro" id="IPR007197">
    <property type="entry name" value="rSAM"/>
</dbReference>
<evidence type="ECO:0000256" key="1">
    <source>
        <dbReference type="ARBA" id="ARBA00022691"/>
    </source>
</evidence>
<dbReference type="PANTHER" id="PTHR43288">
    <property type="entry name" value="BIOTIN SYNTHASE-RELATED PROTEIN, RADICAL SAM SUPERFAMILY"/>
    <property type="match status" value="1"/>
</dbReference>
<gene>
    <name evidence="6" type="ORF">H7313_05240</name>
</gene>
<accession>A0A842JBA1</accession>
<dbReference type="AlphaFoldDB" id="A0A842JBA1"/>